<reference evidence="1" key="1">
    <citation type="journal article" date="2014" name="Int. J. Syst. Evol. Microbiol.">
        <title>Complete genome sequence of Corynebacterium casei LMG S-19264T (=DSM 44701T), isolated from a smear-ripened cheese.</title>
        <authorList>
            <consortium name="US DOE Joint Genome Institute (JGI-PGF)"/>
            <person name="Walter F."/>
            <person name="Albersmeier A."/>
            <person name="Kalinowski J."/>
            <person name="Ruckert C."/>
        </authorList>
    </citation>
    <scope>NUCLEOTIDE SEQUENCE</scope>
    <source>
        <strain evidence="1">VKM B-2789</strain>
    </source>
</reference>
<comment type="caution">
    <text evidence="1">The sequence shown here is derived from an EMBL/GenBank/DDBJ whole genome shotgun (WGS) entry which is preliminary data.</text>
</comment>
<organism evidence="1 2">
    <name type="scientific">Ancylobacter defluvii</name>
    <dbReference type="NCBI Taxonomy" id="1282440"/>
    <lineage>
        <taxon>Bacteria</taxon>
        <taxon>Pseudomonadati</taxon>
        <taxon>Pseudomonadota</taxon>
        <taxon>Alphaproteobacteria</taxon>
        <taxon>Hyphomicrobiales</taxon>
        <taxon>Xanthobacteraceae</taxon>
        <taxon>Ancylobacter</taxon>
    </lineage>
</organism>
<evidence type="ECO:0000313" key="2">
    <source>
        <dbReference type="Proteomes" id="UP001143330"/>
    </source>
</evidence>
<keyword evidence="2" id="KW-1185">Reference proteome</keyword>
<dbReference type="EMBL" id="BSFM01000021">
    <property type="protein sequence ID" value="GLK86637.1"/>
    <property type="molecule type" value="Genomic_DNA"/>
</dbReference>
<accession>A0A9W6NDG2</accession>
<dbReference type="AlphaFoldDB" id="A0A9W6NDG2"/>
<dbReference type="Proteomes" id="UP001143330">
    <property type="component" value="Unassembled WGS sequence"/>
</dbReference>
<proteinExistence type="predicted"/>
<name>A0A9W6NDG2_9HYPH</name>
<dbReference type="RefSeq" id="WP_213363675.1">
    <property type="nucleotide sequence ID" value="NZ_BSFM01000021.1"/>
</dbReference>
<protein>
    <submittedName>
        <fullName evidence="1">Uncharacterized protein</fullName>
    </submittedName>
</protein>
<sequence length="120" mass="13079">MRDALAKLLATNRRLLDIEREAEAARCLPAAYANAIERVSVSGDGYYSRSTPEDIERVKAAQKKLAAEERRRGEIERDEMLRALGLELDAIRATLPGLAAAASIELGAIPRAMMEGRANG</sequence>
<gene>
    <name evidence="1" type="ORF">GCM10017653_47070</name>
</gene>
<evidence type="ECO:0000313" key="1">
    <source>
        <dbReference type="EMBL" id="GLK86637.1"/>
    </source>
</evidence>
<reference evidence="1" key="2">
    <citation type="submission" date="2023-01" db="EMBL/GenBank/DDBJ databases">
        <authorList>
            <person name="Sun Q."/>
            <person name="Evtushenko L."/>
        </authorList>
    </citation>
    <scope>NUCLEOTIDE SEQUENCE</scope>
    <source>
        <strain evidence="1">VKM B-2789</strain>
    </source>
</reference>